<evidence type="ECO:0000313" key="1">
    <source>
        <dbReference type="EMBL" id="GAO43843.1"/>
    </source>
</evidence>
<dbReference type="PROSITE" id="PS51257">
    <property type="entry name" value="PROKAR_LIPOPROTEIN"/>
    <property type="match status" value="1"/>
</dbReference>
<accession>A0A0E9N212</accession>
<protein>
    <recommendedName>
        <fullName evidence="3">Gliding motility-associated lipoprotein GldH</fullName>
    </recommendedName>
</protein>
<proteinExistence type="predicted"/>
<dbReference type="RefSeq" id="WP_046369669.1">
    <property type="nucleotide sequence ID" value="NZ_BBWV01000002.1"/>
</dbReference>
<dbReference type="Proteomes" id="UP000033121">
    <property type="component" value="Unassembled WGS sequence"/>
</dbReference>
<sequence>MRRLILILSVLAICFAFGCTKTEYLPSEIIYRDTTIVIHHDTTIVSGPYQVRIQLPGLGWQSTEYWIPESFRIERFNIDYYSGVDSVAFSFSNILEPLPGAGTVELFNLTDNVPVEGSLINIPANSGPTYFQSANLVRSFPHKDISLGFRLRAAKDGELIQMADGVLYIYSH</sequence>
<reference evidence="1 2" key="1">
    <citation type="submission" date="2015-04" db="EMBL/GenBank/DDBJ databases">
        <title>Whole genome shotgun sequence of Flavihumibacter petaseus NBRC 106054.</title>
        <authorList>
            <person name="Miyazawa S."/>
            <person name="Hosoyama A."/>
            <person name="Hashimoto M."/>
            <person name="Noguchi M."/>
            <person name="Tsuchikane K."/>
            <person name="Ohji S."/>
            <person name="Yamazoe A."/>
            <person name="Ichikawa N."/>
            <person name="Kimura A."/>
            <person name="Fujita N."/>
        </authorList>
    </citation>
    <scope>NUCLEOTIDE SEQUENCE [LARGE SCALE GENOMIC DNA]</scope>
    <source>
        <strain evidence="1 2">NBRC 106054</strain>
    </source>
</reference>
<comment type="caution">
    <text evidence="1">The sequence shown here is derived from an EMBL/GenBank/DDBJ whole genome shotgun (WGS) entry which is preliminary data.</text>
</comment>
<name>A0A0E9N212_9BACT</name>
<gene>
    <name evidence="1" type="ORF">FPE01S_02_09490</name>
</gene>
<dbReference type="OrthoDB" id="676424at2"/>
<evidence type="ECO:0008006" key="3">
    <source>
        <dbReference type="Google" id="ProtNLM"/>
    </source>
</evidence>
<dbReference type="EMBL" id="BBWV01000002">
    <property type="protein sequence ID" value="GAO43843.1"/>
    <property type="molecule type" value="Genomic_DNA"/>
</dbReference>
<keyword evidence="2" id="KW-1185">Reference proteome</keyword>
<evidence type="ECO:0000313" key="2">
    <source>
        <dbReference type="Proteomes" id="UP000033121"/>
    </source>
</evidence>
<dbReference type="AlphaFoldDB" id="A0A0E9N212"/>
<organism evidence="1 2">
    <name type="scientific">Flavihumibacter petaseus NBRC 106054</name>
    <dbReference type="NCBI Taxonomy" id="1220578"/>
    <lineage>
        <taxon>Bacteria</taxon>
        <taxon>Pseudomonadati</taxon>
        <taxon>Bacteroidota</taxon>
        <taxon>Chitinophagia</taxon>
        <taxon>Chitinophagales</taxon>
        <taxon>Chitinophagaceae</taxon>
        <taxon>Flavihumibacter</taxon>
    </lineage>
</organism>